<dbReference type="InterPro" id="IPR058792">
    <property type="entry name" value="Beta-barrel_RND_2"/>
</dbReference>
<dbReference type="PANTHER" id="PTHR30097:SF15">
    <property type="entry name" value="CATION EFFLUX SYSTEM PROTEIN CUSB"/>
    <property type="match status" value="1"/>
</dbReference>
<evidence type="ECO:0000256" key="3">
    <source>
        <dbReference type="ARBA" id="ARBA00022729"/>
    </source>
</evidence>
<dbReference type="AlphaFoldDB" id="A0A1B9F7G9"/>
<feature type="domain" description="CusB-like beta-barrel" evidence="6">
    <location>
        <begin position="261"/>
        <end position="338"/>
    </location>
</feature>
<dbReference type="InterPro" id="IPR058790">
    <property type="entry name" value="BSH_CusB"/>
</dbReference>
<reference evidence="8 9" key="1">
    <citation type="submission" date="2016-06" db="EMBL/GenBank/DDBJ databases">
        <title>Respiratory ammonification of nitrate coupled to the oxidation of elemental sulfur in deep-sea autotrophic thermophilic bacteria.</title>
        <authorList>
            <person name="Slobodkina G.B."/>
            <person name="Mardanov A.V."/>
            <person name="Ravin N.V."/>
            <person name="Frolova A.A."/>
            <person name="Viryasiv M.B."/>
            <person name="Chernyh N.A."/>
            <person name="Bonch-Osmolovskaya E.A."/>
            <person name="Slobodkin A.I."/>
        </authorList>
    </citation>
    <scope>NUCLEOTIDE SEQUENCE [LARGE SCALE GENOMIC DNA]</scope>
    <source>
        <strain evidence="8 9">S69</strain>
    </source>
</reference>
<feature type="domain" description="CusB-like barrel-sandwich hybrid" evidence="5">
    <location>
        <begin position="129"/>
        <end position="257"/>
    </location>
</feature>
<name>A0A1B9F7G9_9BACT</name>
<dbReference type="Pfam" id="PF25919">
    <property type="entry name" value="BSH_CusB"/>
    <property type="match status" value="1"/>
</dbReference>
<dbReference type="GO" id="GO:0016020">
    <property type="term" value="C:membrane"/>
    <property type="evidence" value="ECO:0007669"/>
    <property type="project" value="InterPro"/>
</dbReference>
<organism evidence="8 9">
    <name type="scientific">Dissulfuribacter thermophilus</name>
    <dbReference type="NCBI Taxonomy" id="1156395"/>
    <lineage>
        <taxon>Bacteria</taxon>
        <taxon>Pseudomonadati</taxon>
        <taxon>Thermodesulfobacteriota</taxon>
        <taxon>Dissulfuribacteria</taxon>
        <taxon>Dissulfuribacterales</taxon>
        <taxon>Dissulfuribacteraceae</taxon>
        <taxon>Dissulfuribacter</taxon>
    </lineage>
</organism>
<dbReference type="Gene3D" id="2.40.420.20">
    <property type="match status" value="1"/>
</dbReference>
<evidence type="ECO:0000259" key="6">
    <source>
        <dbReference type="Pfam" id="PF25954"/>
    </source>
</evidence>
<dbReference type="PATRIC" id="fig|1156395.6.peg.775"/>
<dbReference type="STRING" id="1156395.DBT_0765"/>
<keyword evidence="4" id="KW-0406">Ion transport</keyword>
<evidence type="ECO:0000256" key="1">
    <source>
        <dbReference type="ARBA" id="ARBA00009477"/>
    </source>
</evidence>
<gene>
    <name evidence="8" type="ORF">DBT_0765</name>
</gene>
<protein>
    <submittedName>
        <fullName evidence="8">Putative Co/Zn/Cd efflux system membrane fusion protein</fullName>
    </submittedName>
</protein>
<keyword evidence="9" id="KW-1185">Reference proteome</keyword>
<dbReference type="NCBIfam" id="TIGR01730">
    <property type="entry name" value="RND_mfp"/>
    <property type="match status" value="1"/>
</dbReference>
<dbReference type="GO" id="GO:0030288">
    <property type="term" value="C:outer membrane-bounded periplasmic space"/>
    <property type="evidence" value="ECO:0007669"/>
    <property type="project" value="TreeGrafter"/>
</dbReference>
<dbReference type="FunFam" id="2.40.420.20:FF:000003">
    <property type="entry name" value="Cation efflux system protein cusB"/>
    <property type="match status" value="1"/>
</dbReference>
<evidence type="ECO:0000259" key="7">
    <source>
        <dbReference type="Pfam" id="PF25975"/>
    </source>
</evidence>
<dbReference type="InterPro" id="IPR006143">
    <property type="entry name" value="RND_pump_MFP"/>
</dbReference>
<dbReference type="GO" id="GO:0060003">
    <property type="term" value="P:copper ion export"/>
    <property type="evidence" value="ECO:0007669"/>
    <property type="project" value="TreeGrafter"/>
</dbReference>
<dbReference type="InterPro" id="IPR051909">
    <property type="entry name" value="MFP_Cation_Efflux"/>
</dbReference>
<dbReference type="GO" id="GO:0022857">
    <property type="term" value="F:transmembrane transporter activity"/>
    <property type="evidence" value="ECO:0007669"/>
    <property type="project" value="InterPro"/>
</dbReference>
<evidence type="ECO:0000259" key="5">
    <source>
        <dbReference type="Pfam" id="PF25919"/>
    </source>
</evidence>
<dbReference type="PANTHER" id="PTHR30097">
    <property type="entry name" value="CATION EFFLUX SYSTEM PROTEIN CUSB"/>
    <property type="match status" value="1"/>
</dbReference>
<dbReference type="SUPFAM" id="SSF111369">
    <property type="entry name" value="HlyD-like secretion proteins"/>
    <property type="match status" value="1"/>
</dbReference>
<dbReference type="Pfam" id="PF25954">
    <property type="entry name" value="Beta-barrel_RND_2"/>
    <property type="match status" value="1"/>
</dbReference>
<evidence type="ECO:0000313" key="8">
    <source>
        <dbReference type="EMBL" id="OCC15840.1"/>
    </source>
</evidence>
<sequence>MAFRTVLFIVVFSLGLLAGYLGRGYFFVEQKATSTSPTVGERKPLFYRNPMNPAITSPVPAKDEMGMDYIPVYPEDLQGGTSTTPGTVVIDPVTMQKMGVRTQKVSMKELSKEITTYGIVSTDEDGLFMVHAKFNGWVEDIKVKRTGDWVKKGEVLLYVYSPEIVTAEAEFIMALRNLSAVSEGSKEVIKDAKALLMASKKRLELFGLPDWFIEDLKKTKITKKVVPIEAPADGIVTKIRVRPKSFITPKTILYEIADLRTVWVLASFFEEELPWIKVGNRALIEIKGINKGKFEGKIDYIYPVVDKKTRTVNARIILKNPDLTIRPGMYATVTVHSAAHGEVLVIPKEAVLRTGKHEHVFVMREPGKFEPRAVSLGLEANDLVEVLKGLSHGEEVVVSGQFLIDSESSLKEAALKMMEPTANKKAGNMKMHHHMKNHASNMKD</sequence>
<dbReference type="Pfam" id="PF25975">
    <property type="entry name" value="CzcB_C"/>
    <property type="match status" value="1"/>
</dbReference>
<dbReference type="InterPro" id="IPR058649">
    <property type="entry name" value="CzcB_C"/>
</dbReference>
<accession>A0A1B9F7G9</accession>
<dbReference type="Gene3D" id="2.40.30.170">
    <property type="match status" value="1"/>
</dbReference>
<feature type="domain" description="CzcB-like C-terminal circularly permuted SH3-like" evidence="7">
    <location>
        <begin position="345"/>
        <end position="404"/>
    </location>
</feature>
<comment type="caution">
    <text evidence="8">The sequence shown here is derived from an EMBL/GenBank/DDBJ whole genome shotgun (WGS) entry which is preliminary data.</text>
</comment>
<dbReference type="Gene3D" id="2.40.50.100">
    <property type="match status" value="1"/>
</dbReference>
<dbReference type="GO" id="GO:0015679">
    <property type="term" value="P:plasma membrane copper ion transport"/>
    <property type="evidence" value="ECO:0007669"/>
    <property type="project" value="TreeGrafter"/>
</dbReference>
<dbReference type="Proteomes" id="UP000093080">
    <property type="component" value="Unassembled WGS sequence"/>
</dbReference>
<comment type="similarity">
    <text evidence="1">Belongs to the membrane fusion protein (MFP) (TC 8.A.1) family.</text>
</comment>
<evidence type="ECO:0000256" key="4">
    <source>
        <dbReference type="ARBA" id="ARBA00023065"/>
    </source>
</evidence>
<dbReference type="EMBL" id="MAGO01000003">
    <property type="protein sequence ID" value="OCC15840.1"/>
    <property type="molecule type" value="Genomic_DNA"/>
</dbReference>
<dbReference type="FunFam" id="2.40.30.170:FF:000010">
    <property type="entry name" value="Efflux RND transporter periplasmic adaptor subunit"/>
    <property type="match status" value="1"/>
</dbReference>
<evidence type="ECO:0000313" key="9">
    <source>
        <dbReference type="Proteomes" id="UP000093080"/>
    </source>
</evidence>
<keyword evidence="3" id="KW-0732">Signal</keyword>
<keyword evidence="2" id="KW-0813">Transport</keyword>
<proteinExistence type="inferred from homology"/>
<dbReference type="GO" id="GO:0046914">
    <property type="term" value="F:transition metal ion binding"/>
    <property type="evidence" value="ECO:0007669"/>
    <property type="project" value="TreeGrafter"/>
</dbReference>
<evidence type="ECO:0000256" key="2">
    <source>
        <dbReference type="ARBA" id="ARBA00022448"/>
    </source>
</evidence>